<feature type="transmembrane region" description="Helical" evidence="2">
    <location>
        <begin position="272"/>
        <end position="292"/>
    </location>
</feature>
<dbReference type="SUPFAM" id="SSF55073">
    <property type="entry name" value="Nucleotide cyclase"/>
    <property type="match status" value="1"/>
</dbReference>
<accession>A0A4Y9STJ2</accession>
<dbReference type="Pfam" id="PF19443">
    <property type="entry name" value="DAHL"/>
    <property type="match status" value="1"/>
</dbReference>
<feature type="domain" description="GGDEF" evidence="3">
    <location>
        <begin position="367"/>
        <end position="503"/>
    </location>
</feature>
<sequence length="512" mass="56350">MFAGLARRVAGMGRRRPLQLAFAAVAVLTLLLVFLFIRTAGIDLQAQNEVMLNLRELEKLDAEWNANILRARIGRGGLDENITPQLSRMHELQERLRAALPLTRGREARDAYEQMLRAMRDKERLVEQYQARTPPLNAALLYLPPAVARMKTELDGIEGVLAPARIVIRLDTLLNDLLSYILRFNLSPTPALASKIDETLGDIEAREIAFSPAMVEMIDALSRSARVILVNRPATNALERAIANTGAEEALDRLGRAFDRSFAQELARRQQFRGWLIAYSLVLLALLVYLGLRLLRSYRIIGEVNQRLQAANETLELRVAERTAELQAQSQQLEMLAQHDSLTGLVNVRRLTDLLEHALVRAGRRNTVVVVMFIDLDGFKAVNDTYGHATGDLVLQSVARRVQDKLRAEDALARLGGDEFVILLEEVGSREGALRVAQLALDQINGITEAGGHPVKISASIGIASARGRAGVARGAQALLADADHAMYQAKQAGKGVFVISPQAQWAGPDAG</sequence>
<dbReference type="Proteomes" id="UP000297258">
    <property type="component" value="Unassembled WGS sequence"/>
</dbReference>
<dbReference type="EMBL" id="SPUM01000114">
    <property type="protein sequence ID" value="TFW30112.1"/>
    <property type="molecule type" value="Genomic_DNA"/>
</dbReference>
<comment type="caution">
    <text evidence="4">The sequence shown here is derived from an EMBL/GenBank/DDBJ whole genome shotgun (WGS) entry which is preliminary data.</text>
</comment>
<keyword evidence="2" id="KW-0472">Membrane</keyword>
<dbReference type="PANTHER" id="PTHR46663">
    <property type="entry name" value="DIGUANYLATE CYCLASE DGCT-RELATED"/>
    <property type="match status" value="1"/>
</dbReference>
<dbReference type="OrthoDB" id="8734984at2"/>
<dbReference type="InterPro" id="IPR029787">
    <property type="entry name" value="Nucleotide_cyclase"/>
</dbReference>
<dbReference type="NCBIfam" id="TIGR00254">
    <property type="entry name" value="GGDEF"/>
    <property type="match status" value="1"/>
</dbReference>
<dbReference type="PROSITE" id="PS50887">
    <property type="entry name" value="GGDEF"/>
    <property type="match status" value="1"/>
</dbReference>
<evidence type="ECO:0000256" key="2">
    <source>
        <dbReference type="SAM" id="Phobius"/>
    </source>
</evidence>
<evidence type="ECO:0000313" key="4">
    <source>
        <dbReference type="EMBL" id="TFW30112.1"/>
    </source>
</evidence>
<evidence type="ECO:0000259" key="3">
    <source>
        <dbReference type="PROSITE" id="PS50887"/>
    </source>
</evidence>
<feature type="coiled-coil region" evidence="1">
    <location>
        <begin position="305"/>
        <end position="332"/>
    </location>
</feature>
<organism evidence="4 5">
    <name type="scientific">Massilia horti</name>
    <dbReference type="NCBI Taxonomy" id="2562153"/>
    <lineage>
        <taxon>Bacteria</taxon>
        <taxon>Pseudomonadati</taxon>
        <taxon>Pseudomonadota</taxon>
        <taxon>Betaproteobacteria</taxon>
        <taxon>Burkholderiales</taxon>
        <taxon>Oxalobacteraceae</taxon>
        <taxon>Telluria group</taxon>
        <taxon>Massilia</taxon>
    </lineage>
</organism>
<dbReference type="SMART" id="SM00267">
    <property type="entry name" value="GGDEF"/>
    <property type="match status" value="1"/>
</dbReference>
<dbReference type="Gene3D" id="3.30.70.270">
    <property type="match status" value="1"/>
</dbReference>
<evidence type="ECO:0000313" key="5">
    <source>
        <dbReference type="Proteomes" id="UP000297258"/>
    </source>
</evidence>
<dbReference type="FunFam" id="3.30.70.270:FF:000001">
    <property type="entry name" value="Diguanylate cyclase domain protein"/>
    <property type="match status" value="1"/>
</dbReference>
<keyword evidence="1" id="KW-0175">Coiled coil</keyword>
<dbReference type="GO" id="GO:0003824">
    <property type="term" value="F:catalytic activity"/>
    <property type="evidence" value="ECO:0007669"/>
    <property type="project" value="UniProtKB-ARBA"/>
</dbReference>
<keyword evidence="2" id="KW-0812">Transmembrane</keyword>
<name>A0A4Y9STJ2_9BURK</name>
<dbReference type="RefSeq" id="WP_135190926.1">
    <property type="nucleotide sequence ID" value="NZ_SPUM01000114.1"/>
</dbReference>
<dbReference type="Pfam" id="PF00990">
    <property type="entry name" value="GGDEF"/>
    <property type="match status" value="1"/>
</dbReference>
<evidence type="ECO:0000256" key="1">
    <source>
        <dbReference type="SAM" id="Coils"/>
    </source>
</evidence>
<dbReference type="InterPro" id="IPR052163">
    <property type="entry name" value="DGC-Regulatory_Protein"/>
</dbReference>
<protein>
    <submittedName>
        <fullName evidence="4">Sensor domain-containing diguanylate cyclase</fullName>
    </submittedName>
</protein>
<reference evidence="4 5" key="1">
    <citation type="submission" date="2019-03" db="EMBL/GenBank/DDBJ databases">
        <title>Draft genome of Massilia hortus sp. nov., a novel bacterial species of the Oxalobacteraceae family.</title>
        <authorList>
            <person name="Peta V."/>
            <person name="Raths R."/>
            <person name="Bucking H."/>
        </authorList>
    </citation>
    <scope>NUCLEOTIDE SEQUENCE [LARGE SCALE GENOMIC DNA]</scope>
    <source>
        <strain evidence="4 5">ONC3</strain>
    </source>
</reference>
<keyword evidence="2" id="KW-1133">Transmembrane helix</keyword>
<dbReference type="PANTHER" id="PTHR46663:SF2">
    <property type="entry name" value="GGDEF DOMAIN-CONTAINING PROTEIN"/>
    <property type="match status" value="1"/>
</dbReference>
<dbReference type="InterPro" id="IPR045812">
    <property type="entry name" value="DAHL"/>
</dbReference>
<dbReference type="InterPro" id="IPR043128">
    <property type="entry name" value="Rev_trsase/Diguanyl_cyclase"/>
</dbReference>
<proteinExistence type="predicted"/>
<keyword evidence="5" id="KW-1185">Reference proteome</keyword>
<dbReference type="InterPro" id="IPR000160">
    <property type="entry name" value="GGDEF_dom"/>
</dbReference>
<gene>
    <name evidence="4" type="ORF">E4O92_17405</name>
</gene>
<dbReference type="AlphaFoldDB" id="A0A4Y9STJ2"/>
<dbReference type="CDD" id="cd01949">
    <property type="entry name" value="GGDEF"/>
    <property type="match status" value="1"/>
</dbReference>